<gene>
    <name evidence="2" type="ORF">DES40_1205</name>
</gene>
<feature type="transmembrane region" description="Helical" evidence="1">
    <location>
        <begin position="7"/>
        <end position="29"/>
    </location>
</feature>
<keyword evidence="1" id="KW-1133">Transmembrane helix</keyword>
<keyword evidence="3" id="KW-1185">Reference proteome</keyword>
<protein>
    <submittedName>
        <fullName evidence="2">Uncharacterized protein</fullName>
    </submittedName>
</protein>
<sequence length="77" mass="8957">MPKLSDIATAFVNFLYLSIFIVSVIFLLFTYCKSCSIFDVNLSFEKHWWFFFMLPVVVCCDLIVKYLISLVGKKGEN</sequence>
<reference evidence="2 3" key="1">
    <citation type="submission" date="2018-10" db="EMBL/GenBank/DDBJ databases">
        <title>Genomic Encyclopedia of Type Strains, Phase IV (KMG-IV): sequencing the most valuable type-strain genomes for metagenomic binning, comparative biology and taxonomic classification.</title>
        <authorList>
            <person name="Goeker M."/>
        </authorList>
    </citation>
    <scope>NUCLEOTIDE SEQUENCE [LARGE SCALE GENOMIC DNA]</scope>
    <source>
        <strain evidence="2 3">DSM 22008</strain>
    </source>
</reference>
<evidence type="ECO:0000313" key="3">
    <source>
        <dbReference type="Proteomes" id="UP000282211"/>
    </source>
</evidence>
<comment type="caution">
    <text evidence="2">The sequence shown here is derived from an EMBL/GenBank/DDBJ whole genome shotgun (WGS) entry which is preliminary data.</text>
</comment>
<evidence type="ECO:0000313" key="2">
    <source>
        <dbReference type="EMBL" id="RKQ71873.1"/>
    </source>
</evidence>
<accession>A0A420WLH3</accession>
<evidence type="ECO:0000256" key="1">
    <source>
        <dbReference type="SAM" id="Phobius"/>
    </source>
</evidence>
<dbReference type="InParanoid" id="A0A420WLH3"/>
<dbReference type="AlphaFoldDB" id="A0A420WLH3"/>
<name>A0A420WLH3_9PROT</name>
<keyword evidence="1" id="KW-0472">Membrane</keyword>
<feature type="transmembrane region" description="Helical" evidence="1">
    <location>
        <begin position="49"/>
        <end position="68"/>
    </location>
</feature>
<proteinExistence type="predicted"/>
<dbReference type="EMBL" id="RBII01000001">
    <property type="protein sequence ID" value="RKQ71873.1"/>
    <property type="molecule type" value="Genomic_DNA"/>
</dbReference>
<organism evidence="2 3">
    <name type="scientific">Litorimonas taeanensis</name>
    <dbReference type="NCBI Taxonomy" id="568099"/>
    <lineage>
        <taxon>Bacteria</taxon>
        <taxon>Pseudomonadati</taxon>
        <taxon>Pseudomonadota</taxon>
        <taxon>Alphaproteobacteria</taxon>
        <taxon>Maricaulales</taxon>
        <taxon>Robiginitomaculaceae</taxon>
    </lineage>
</organism>
<dbReference type="Proteomes" id="UP000282211">
    <property type="component" value="Unassembled WGS sequence"/>
</dbReference>
<keyword evidence="1" id="KW-0812">Transmembrane</keyword>